<evidence type="ECO:0000313" key="1">
    <source>
        <dbReference type="EMBL" id="MPQ61832.1"/>
    </source>
</evidence>
<dbReference type="Gene3D" id="4.10.280.10">
    <property type="entry name" value="Helix-loop-helix DNA-binding domain"/>
    <property type="match status" value="1"/>
</dbReference>
<dbReference type="InterPro" id="IPR018540">
    <property type="entry name" value="Spo0E-like"/>
</dbReference>
<dbReference type="Proteomes" id="UP000531659">
    <property type="component" value="Unassembled WGS sequence"/>
</dbReference>
<dbReference type="GO" id="GO:0046983">
    <property type="term" value="F:protein dimerization activity"/>
    <property type="evidence" value="ECO:0007669"/>
    <property type="project" value="InterPro"/>
</dbReference>
<dbReference type="InterPro" id="IPR037208">
    <property type="entry name" value="Spo0E-like_sf"/>
</dbReference>
<sequence>MEELRDELIKLINEKGPLNESTILVSQELDKLIVSHYHFENK</sequence>
<reference evidence="1" key="1">
    <citation type="journal article" date="2019" name="Lett. Appl. Microbiol.">
        <title>A case of 'blown pack' spoilage of vacuum-packaged pork likely associated with Clostridium estertheticum in Canada.</title>
        <authorList>
            <person name="Zhang P."/>
            <person name="Ward P."/>
            <person name="McMullen L.M."/>
            <person name="Yang X."/>
        </authorList>
    </citation>
    <scope>NUCLEOTIDE SEQUENCE [LARGE SCALE GENOMIC DNA]</scope>
    <source>
        <strain evidence="1">MA19</strain>
    </source>
</reference>
<dbReference type="Proteomes" id="UP000342249">
    <property type="component" value="Unassembled WGS sequence"/>
</dbReference>
<comment type="caution">
    <text evidence="1">The sequence shown here is derived from an EMBL/GenBank/DDBJ whole genome shotgun (WGS) entry which is preliminary data.</text>
</comment>
<organism evidence="1 3">
    <name type="scientific">Clostridium estertheticum</name>
    <dbReference type="NCBI Taxonomy" id="238834"/>
    <lineage>
        <taxon>Bacteria</taxon>
        <taxon>Bacillati</taxon>
        <taxon>Bacillota</taxon>
        <taxon>Clostridia</taxon>
        <taxon>Eubacteriales</taxon>
        <taxon>Clostridiaceae</taxon>
        <taxon>Clostridium</taxon>
    </lineage>
</organism>
<dbReference type="EMBL" id="JABEYB010000001">
    <property type="protein sequence ID" value="NNU74414.1"/>
    <property type="molecule type" value="Genomic_DNA"/>
</dbReference>
<dbReference type="RefSeq" id="WP_084647381.1">
    <property type="nucleotide sequence ID" value="NZ_CP077610.1"/>
</dbReference>
<protein>
    <submittedName>
        <fullName evidence="1">Aspartyl-phosphate phosphatase Spo0E family protein</fullName>
    </submittedName>
</protein>
<dbReference type="SUPFAM" id="SSF140500">
    <property type="entry name" value="BAS1536-like"/>
    <property type="match status" value="1"/>
</dbReference>
<evidence type="ECO:0000313" key="4">
    <source>
        <dbReference type="Proteomes" id="UP000531659"/>
    </source>
</evidence>
<gene>
    <name evidence="1" type="ORF">E4V82_06855</name>
    <name evidence="2" type="ORF">HLQ16_00450</name>
</gene>
<dbReference type="AlphaFoldDB" id="A0A5N7ILH5"/>
<dbReference type="GO" id="GO:0043937">
    <property type="term" value="P:regulation of sporulation"/>
    <property type="evidence" value="ECO:0007669"/>
    <property type="project" value="InterPro"/>
</dbReference>
<dbReference type="Pfam" id="PF09388">
    <property type="entry name" value="SpoOE-like"/>
    <property type="match status" value="1"/>
</dbReference>
<dbReference type="EMBL" id="SPSF01000016">
    <property type="protein sequence ID" value="MPQ61832.1"/>
    <property type="molecule type" value="Genomic_DNA"/>
</dbReference>
<reference evidence="2 4" key="2">
    <citation type="submission" date="2020-05" db="EMBL/GenBank/DDBJ databases">
        <title>Complete genome of Clostridium estertheticum subspecies estertheticum, isolated from Vacuum packed lamb meat from New Zealand imported to Switzerland.</title>
        <authorList>
            <person name="Wambui J."/>
            <person name="Stevens M.J.A."/>
            <person name="Stephan R."/>
        </authorList>
    </citation>
    <scope>NUCLEOTIDE SEQUENCE [LARGE SCALE GENOMIC DNA]</scope>
    <source>
        <strain evidence="2 4">CEST001</strain>
    </source>
</reference>
<dbReference type="GeneID" id="83592262"/>
<evidence type="ECO:0000313" key="2">
    <source>
        <dbReference type="EMBL" id="NNU74414.1"/>
    </source>
</evidence>
<evidence type="ECO:0000313" key="3">
    <source>
        <dbReference type="Proteomes" id="UP000342249"/>
    </source>
</evidence>
<name>A0A5N7ILH5_9CLOT</name>
<accession>A0A5N7ILH5</accession>
<dbReference type="InterPro" id="IPR036638">
    <property type="entry name" value="HLH_DNA-bd_sf"/>
</dbReference>
<proteinExistence type="predicted"/>